<proteinExistence type="predicted"/>
<gene>
    <name evidence="1" type="ORF">SMRZ_LOCUS16513</name>
</gene>
<organism evidence="1 2">
    <name type="scientific">Schistosoma margrebowiei</name>
    <dbReference type="NCBI Taxonomy" id="48269"/>
    <lineage>
        <taxon>Eukaryota</taxon>
        <taxon>Metazoa</taxon>
        <taxon>Spiralia</taxon>
        <taxon>Lophotrochozoa</taxon>
        <taxon>Platyhelminthes</taxon>
        <taxon>Trematoda</taxon>
        <taxon>Digenea</taxon>
        <taxon>Strigeidida</taxon>
        <taxon>Schistosomatoidea</taxon>
        <taxon>Schistosomatidae</taxon>
        <taxon>Schistosoma</taxon>
    </lineage>
</organism>
<sequence>MVHSIKHEKHLVIQSYHLRFVLLNTYQQGVPVVLRELMLPDRFDLVSSCFTVRKVTTELFGPLSSYIELSKSIK</sequence>
<name>A0A183MKD8_9TREM</name>
<dbReference type="Proteomes" id="UP000277204">
    <property type="component" value="Unassembled WGS sequence"/>
</dbReference>
<reference evidence="1 2" key="1">
    <citation type="submission" date="2018-11" db="EMBL/GenBank/DDBJ databases">
        <authorList>
            <consortium name="Pathogen Informatics"/>
        </authorList>
    </citation>
    <scope>NUCLEOTIDE SEQUENCE [LARGE SCALE GENOMIC DNA]</scope>
    <source>
        <strain evidence="1 2">Zambia</strain>
    </source>
</reference>
<keyword evidence="2" id="KW-1185">Reference proteome</keyword>
<dbReference type="AlphaFoldDB" id="A0A183MKD8"/>
<protein>
    <submittedName>
        <fullName evidence="1">Uncharacterized protein</fullName>
    </submittedName>
</protein>
<accession>A0A183MKD8</accession>
<evidence type="ECO:0000313" key="1">
    <source>
        <dbReference type="EMBL" id="VDP21203.1"/>
    </source>
</evidence>
<dbReference type="EMBL" id="UZAI01017160">
    <property type="protein sequence ID" value="VDP21203.1"/>
    <property type="molecule type" value="Genomic_DNA"/>
</dbReference>
<evidence type="ECO:0000313" key="2">
    <source>
        <dbReference type="Proteomes" id="UP000277204"/>
    </source>
</evidence>